<keyword evidence="1" id="KW-1185">Reference proteome</keyword>
<dbReference type="GO" id="GO:0007165">
    <property type="term" value="P:signal transduction"/>
    <property type="evidence" value="ECO:0007669"/>
    <property type="project" value="InterPro"/>
</dbReference>
<proteinExistence type="predicted"/>
<reference evidence="2" key="1">
    <citation type="submission" date="2022-11" db="UniProtKB">
        <authorList>
            <consortium name="WormBaseParasite"/>
        </authorList>
    </citation>
    <scope>IDENTIFICATION</scope>
</reference>
<dbReference type="AlphaFoldDB" id="A0A914DPQ6"/>
<sequence>MVSYHHVASGIYQLNIFVPENEADLIYRFNVEHFTMYDIYDEEQIEILKKMKDFQSVKELMSRRTEVYLPDNTV</sequence>
<evidence type="ECO:0000313" key="2">
    <source>
        <dbReference type="WBParaSite" id="ACRNAN_scaffold3510.g7054.t1"/>
    </source>
</evidence>
<dbReference type="InterPro" id="IPR011025">
    <property type="entry name" value="GproteinA_insert"/>
</dbReference>
<dbReference type="SUPFAM" id="SSF47895">
    <property type="entry name" value="Transducin (alpha subunit), insertion domain"/>
    <property type="match status" value="1"/>
</dbReference>
<name>A0A914DPQ6_9BILA</name>
<organism evidence="1 2">
    <name type="scientific">Acrobeloides nanus</name>
    <dbReference type="NCBI Taxonomy" id="290746"/>
    <lineage>
        <taxon>Eukaryota</taxon>
        <taxon>Metazoa</taxon>
        <taxon>Ecdysozoa</taxon>
        <taxon>Nematoda</taxon>
        <taxon>Chromadorea</taxon>
        <taxon>Rhabditida</taxon>
        <taxon>Tylenchina</taxon>
        <taxon>Cephalobomorpha</taxon>
        <taxon>Cephaloboidea</taxon>
        <taxon>Cephalobidae</taxon>
        <taxon>Acrobeloides</taxon>
    </lineage>
</organism>
<dbReference type="Proteomes" id="UP000887540">
    <property type="component" value="Unplaced"/>
</dbReference>
<evidence type="ECO:0000313" key="1">
    <source>
        <dbReference type="Proteomes" id="UP000887540"/>
    </source>
</evidence>
<accession>A0A914DPQ6</accession>
<protein>
    <submittedName>
        <fullName evidence="2">Uncharacterized protein</fullName>
    </submittedName>
</protein>
<dbReference type="WBParaSite" id="ACRNAN_scaffold3510.g7054.t1">
    <property type="protein sequence ID" value="ACRNAN_scaffold3510.g7054.t1"/>
    <property type="gene ID" value="ACRNAN_scaffold3510.g7054"/>
</dbReference>